<evidence type="ECO:0000256" key="1">
    <source>
        <dbReference type="ARBA" id="ARBA00004370"/>
    </source>
</evidence>
<comment type="caution">
    <text evidence="7">The sequence shown here is derived from an EMBL/GenBank/DDBJ whole genome shotgun (WGS) entry which is preliminary data.</text>
</comment>
<dbReference type="Proteomes" id="UP001432027">
    <property type="component" value="Unassembled WGS sequence"/>
</dbReference>
<evidence type="ECO:0000256" key="4">
    <source>
        <dbReference type="ARBA" id="ARBA00023136"/>
    </source>
</evidence>
<dbReference type="SUPFAM" id="SSF81321">
    <property type="entry name" value="Family A G protein-coupled receptor-like"/>
    <property type="match status" value="1"/>
</dbReference>
<accession>A0AAV5TEU3</accession>
<evidence type="ECO:0000313" key="8">
    <source>
        <dbReference type="Proteomes" id="UP001432027"/>
    </source>
</evidence>
<feature type="transmembrane region" description="Helical" evidence="5">
    <location>
        <begin position="45"/>
        <end position="66"/>
    </location>
</feature>
<keyword evidence="2 5" id="KW-0812">Transmembrane</keyword>
<keyword evidence="4 5" id="KW-0472">Membrane</keyword>
<evidence type="ECO:0000256" key="3">
    <source>
        <dbReference type="ARBA" id="ARBA00022989"/>
    </source>
</evidence>
<dbReference type="GO" id="GO:0016020">
    <property type="term" value="C:membrane"/>
    <property type="evidence" value="ECO:0007669"/>
    <property type="project" value="UniProtKB-SubCell"/>
</dbReference>
<dbReference type="InterPro" id="IPR017452">
    <property type="entry name" value="GPCR_Rhodpsn_7TM"/>
</dbReference>
<feature type="transmembrane region" description="Helical" evidence="5">
    <location>
        <begin position="259"/>
        <end position="282"/>
    </location>
</feature>
<dbReference type="EMBL" id="BTSX01000004">
    <property type="protein sequence ID" value="GMS93137.1"/>
    <property type="molecule type" value="Genomic_DNA"/>
</dbReference>
<feature type="domain" description="G-protein coupled receptors family 1 profile" evidence="6">
    <location>
        <begin position="24"/>
        <end position="280"/>
    </location>
</feature>
<organism evidence="7 8">
    <name type="scientific">Pristionchus entomophagus</name>
    <dbReference type="NCBI Taxonomy" id="358040"/>
    <lineage>
        <taxon>Eukaryota</taxon>
        <taxon>Metazoa</taxon>
        <taxon>Ecdysozoa</taxon>
        <taxon>Nematoda</taxon>
        <taxon>Chromadorea</taxon>
        <taxon>Rhabditida</taxon>
        <taxon>Rhabditina</taxon>
        <taxon>Diplogasteromorpha</taxon>
        <taxon>Diplogasteroidea</taxon>
        <taxon>Neodiplogasteridae</taxon>
        <taxon>Pristionchus</taxon>
    </lineage>
</organism>
<dbReference type="CDD" id="cd00637">
    <property type="entry name" value="7tm_classA_rhodopsin-like"/>
    <property type="match status" value="1"/>
</dbReference>
<dbReference type="Gene3D" id="1.20.1070.10">
    <property type="entry name" value="Rhodopsin 7-helix transmembrane proteins"/>
    <property type="match status" value="1"/>
</dbReference>
<proteinExistence type="predicted"/>
<gene>
    <name evidence="7" type="ORF">PENTCL1PPCAC_15312</name>
</gene>
<sequence>MSAGAISYVVGSVFGIVAIFALFLNITVLLAMVKGKLFSNRHSPVYILSSQTIIVDSLLATCHLLYQCPSTMLQSYLFPASVQPTLLIILNAIFMFCWYHNSLSHTLVALNRLFVIVFPRLPVFTRQTTIAICVVQHLVALSLSATAQLLLPCCDFTYSWVVFSYQYNSKPDIPNYSNEYIDLPLNASSSLISMISYSVVIAKMHYARLQTAGIEQAGSKLLHKEYKYAIQFATMATVYTLTWIFFRACPFLIGNTSHLYLYGVVTVLAELNLLTNSTVYLVNNNEIKKSVRQIRGLEKTVSQVTKSNAT</sequence>
<comment type="subcellular location">
    <subcellularLocation>
        <location evidence="1">Membrane</location>
    </subcellularLocation>
</comment>
<protein>
    <recommendedName>
        <fullName evidence="6">G-protein coupled receptors family 1 profile domain-containing protein</fullName>
    </recommendedName>
</protein>
<dbReference type="AlphaFoldDB" id="A0AAV5TEU3"/>
<evidence type="ECO:0000313" key="7">
    <source>
        <dbReference type="EMBL" id="GMS93137.1"/>
    </source>
</evidence>
<feature type="non-terminal residue" evidence="7">
    <location>
        <position position="310"/>
    </location>
</feature>
<keyword evidence="8" id="KW-1185">Reference proteome</keyword>
<evidence type="ECO:0000256" key="2">
    <source>
        <dbReference type="ARBA" id="ARBA00022692"/>
    </source>
</evidence>
<feature type="transmembrane region" description="Helical" evidence="5">
    <location>
        <begin position="228"/>
        <end position="253"/>
    </location>
</feature>
<keyword evidence="3 5" id="KW-1133">Transmembrane helix</keyword>
<evidence type="ECO:0000259" key="6">
    <source>
        <dbReference type="PROSITE" id="PS50262"/>
    </source>
</evidence>
<feature type="transmembrane region" description="Helical" evidence="5">
    <location>
        <begin position="6"/>
        <end position="33"/>
    </location>
</feature>
<dbReference type="PANTHER" id="PTHR22718">
    <property type="entry name" value="SERPENTINE RECEPTOR, CLASS X"/>
    <property type="match status" value="1"/>
</dbReference>
<dbReference type="PROSITE" id="PS50262">
    <property type="entry name" value="G_PROTEIN_RECEP_F1_2"/>
    <property type="match status" value="1"/>
</dbReference>
<reference evidence="7" key="1">
    <citation type="submission" date="2023-10" db="EMBL/GenBank/DDBJ databases">
        <title>Genome assembly of Pristionchus species.</title>
        <authorList>
            <person name="Yoshida K."/>
            <person name="Sommer R.J."/>
        </authorList>
    </citation>
    <scope>NUCLEOTIDE SEQUENCE</scope>
    <source>
        <strain evidence="7">RS0144</strain>
    </source>
</reference>
<dbReference type="Pfam" id="PF10328">
    <property type="entry name" value="7TM_GPCR_Srx"/>
    <property type="match status" value="1"/>
</dbReference>
<dbReference type="PANTHER" id="PTHR22718:SF11">
    <property type="entry name" value="7TM GPCR SERPENTINE RECEPTOR CLASS X (SRX) DOMAIN-CONTAINING PROTEIN"/>
    <property type="match status" value="1"/>
</dbReference>
<dbReference type="InterPro" id="IPR019430">
    <property type="entry name" value="7TM_GPCR_serpentine_rcpt_Srx"/>
</dbReference>
<evidence type="ECO:0000256" key="5">
    <source>
        <dbReference type="SAM" id="Phobius"/>
    </source>
</evidence>
<name>A0AAV5TEU3_9BILA</name>
<feature type="transmembrane region" description="Helical" evidence="5">
    <location>
        <begin position="86"/>
        <end position="110"/>
    </location>
</feature>